<comment type="caution">
    <text evidence="3">The sequence shown here is derived from an EMBL/GenBank/DDBJ whole genome shotgun (WGS) entry which is preliminary data.</text>
</comment>
<dbReference type="Proteomes" id="UP001597301">
    <property type="component" value="Unassembled WGS sequence"/>
</dbReference>
<feature type="transmembrane region" description="Helical" evidence="1">
    <location>
        <begin position="53"/>
        <end position="74"/>
    </location>
</feature>
<dbReference type="PANTHER" id="PTHR28008:SF1">
    <property type="entry name" value="DOMAIN PROTEIN, PUTATIVE (AFU_ORTHOLOGUE AFUA_3G10980)-RELATED"/>
    <property type="match status" value="1"/>
</dbReference>
<dbReference type="EMBL" id="JBHUEO010000022">
    <property type="protein sequence ID" value="MFD1706912.1"/>
    <property type="molecule type" value="Genomic_DNA"/>
</dbReference>
<keyword evidence="1" id="KW-0812">Transmembrane</keyword>
<organism evidence="3 4">
    <name type="scientific">Siminovitchia sediminis</name>
    <dbReference type="NCBI Taxonomy" id="1274353"/>
    <lineage>
        <taxon>Bacteria</taxon>
        <taxon>Bacillati</taxon>
        <taxon>Bacillota</taxon>
        <taxon>Bacilli</taxon>
        <taxon>Bacillales</taxon>
        <taxon>Bacillaceae</taxon>
        <taxon>Siminovitchia</taxon>
    </lineage>
</organism>
<keyword evidence="4" id="KW-1185">Reference proteome</keyword>
<evidence type="ECO:0000313" key="3">
    <source>
        <dbReference type="EMBL" id="MFD1706912.1"/>
    </source>
</evidence>
<protein>
    <submittedName>
        <fullName evidence="3">VanZ family protein</fullName>
    </submittedName>
</protein>
<reference evidence="4" key="1">
    <citation type="journal article" date="2019" name="Int. J. Syst. Evol. Microbiol.">
        <title>The Global Catalogue of Microorganisms (GCM) 10K type strain sequencing project: providing services to taxonomists for standard genome sequencing and annotation.</title>
        <authorList>
            <consortium name="The Broad Institute Genomics Platform"/>
            <consortium name="The Broad Institute Genome Sequencing Center for Infectious Disease"/>
            <person name="Wu L."/>
            <person name="Ma J."/>
        </authorList>
    </citation>
    <scope>NUCLEOTIDE SEQUENCE [LARGE SCALE GENOMIC DNA]</scope>
    <source>
        <strain evidence="4">CGMCC 1.12295</strain>
    </source>
</reference>
<keyword evidence="1" id="KW-0472">Membrane</keyword>
<feature type="domain" description="VanZ-like" evidence="2">
    <location>
        <begin position="8"/>
        <end position="127"/>
    </location>
</feature>
<evidence type="ECO:0000313" key="4">
    <source>
        <dbReference type="Proteomes" id="UP001597301"/>
    </source>
</evidence>
<dbReference type="NCBIfam" id="NF037970">
    <property type="entry name" value="vanZ_1"/>
    <property type="match status" value="1"/>
</dbReference>
<evidence type="ECO:0000259" key="2">
    <source>
        <dbReference type="Pfam" id="PF04892"/>
    </source>
</evidence>
<accession>A0ABW4KGA9</accession>
<evidence type="ECO:0000256" key="1">
    <source>
        <dbReference type="SAM" id="Phobius"/>
    </source>
</evidence>
<dbReference type="InterPro" id="IPR006976">
    <property type="entry name" value="VanZ-like"/>
</dbReference>
<dbReference type="PANTHER" id="PTHR28008">
    <property type="entry name" value="DOMAIN PROTEIN, PUTATIVE (AFU_ORTHOLOGUE AFUA_3G10980)-RELATED"/>
    <property type="match status" value="1"/>
</dbReference>
<keyword evidence="1" id="KW-1133">Transmembrane helix</keyword>
<name>A0ABW4KGA9_9BACI</name>
<gene>
    <name evidence="3" type="ORF">ACFSCZ_09235</name>
</gene>
<dbReference type="RefSeq" id="WP_380773628.1">
    <property type="nucleotide sequence ID" value="NZ_JBHUEO010000022.1"/>
</dbReference>
<dbReference type="Pfam" id="PF04892">
    <property type="entry name" value="VanZ"/>
    <property type="match status" value="1"/>
</dbReference>
<proteinExistence type="predicted"/>
<sequence length="137" mass="15183">MKKRHRWLLAAIIWAAAIFIATHSPSSTGGNTQWIIEKLLRLSPEHSALVNVGFRKLVHLGAFGLLAFLLCFGLEKRKFLLAWLLTTAYAATDEFHQSFLPDRTASVWDVGLDSLGALIALGLIKVLGLDQRSDKQS</sequence>